<reference evidence="13" key="1">
    <citation type="submission" date="2017-01" db="EMBL/GenBank/DDBJ databases">
        <authorList>
            <person name="Varghese N."/>
            <person name="Submissions S."/>
        </authorList>
    </citation>
    <scope>NUCLEOTIDE SEQUENCE [LARGE SCALE GENOMIC DNA]</scope>
    <source>
        <strain evidence="13">DSM 21054</strain>
    </source>
</reference>
<comment type="caution">
    <text evidence="7">Lacks conserved residue(s) required for the propagation of feature annotation.</text>
</comment>
<dbReference type="InterPro" id="IPR011576">
    <property type="entry name" value="Pyridox_Oxase_N"/>
</dbReference>
<dbReference type="NCBIfam" id="TIGR00558">
    <property type="entry name" value="pdxH"/>
    <property type="match status" value="1"/>
</dbReference>
<dbReference type="GO" id="GO:0010181">
    <property type="term" value="F:FMN binding"/>
    <property type="evidence" value="ECO:0007669"/>
    <property type="project" value="UniProtKB-UniRule"/>
</dbReference>
<keyword evidence="5 7" id="KW-0560">Oxidoreductase</keyword>
<comment type="catalytic activity">
    <reaction evidence="7">
        <text>pyridoxamine 5'-phosphate + O2 + H2O = pyridoxal 5'-phosphate + H2O2 + NH4(+)</text>
        <dbReference type="Rhea" id="RHEA:15817"/>
        <dbReference type="ChEBI" id="CHEBI:15377"/>
        <dbReference type="ChEBI" id="CHEBI:15379"/>
        <dbReference type="ChEBI" id="CHEBI:16240"/>
        <dbReference type="ChEBI" id="CHEBI:28938"/>
        <dbReference type="ChEBI" id="CHEBI:58451"/>
        <dbReference type="ChEBI" id="CHEBI:597326"/>
        <dbReference type="EC" id="1.4.3.5"/>
    </reaction>
</comment>
<evidence type="ECO:0000256" key="1">
    <source>
        <dbReference type="ARBA" id="ARBA00007301"/>
    </source>
</evidence>
<dbReference type="GO" id="GO:0008615">
    <property type="term" value="P:pyridoxine biosynthetic process"/>
    <property type="evidence" value="ECO:0007669"/>
    <property type="project" value="UniProtKB-UniRule"/>
</dbReference>
<comment type="function">
    <text evidence="7">Catalyzes the oxidation of either pyridoxine 5'-phosphate (PNP) or pyridoxamine 5'-phosphate (PMP) into pyridoxal 5'-phosphate (PLP).</text>
</comment>
<feature type="domain" description="Pyridoxine 5'-phosphate oxidase dimerisation C-terminal" evidence="11">
    <location>
        <begin position="176"/>
        <end position="217"/>
    </location>
</feature>
<feature type="binding site" evidence="7 9">
    <location>
        <position position="189"/>
    </location>
    <ligand>
        <name>FMN</name>
        <dbReference type="ChEBI" id="CHEBI:58210"/>
    </ligand>
</feature>
<evidence type="ECO:0000313" key="13">
    <source>
        <dbReference type="Proteomes" id="UP000186917"/>
    </source>
</evidence>
<name>A0A173MR96_9BACT</name>
<dbReference type="InterPro" id="IPR019576">
    <property type="entry name" value="Pyridoxamine_oxidase_dimer_C"/>
</dbReference>
<feature type="binding site" evidence="7 8">
    <location>
        <begin position="195"/>
        <end position="197"/>
    </location>
    <ligand>
        <name>substrate</name>
    </ligand>
</feature>
<dbReference type="HAMAP" id="MF_01629">
    <property type="entry name" value="PdxH"/>
    <property type="match status" value="1"/>
</dbReference>
<evidence type="ECO:0000256" key="8">
    <source>
        <dbReference type="PIRSR" id="PIRSR000190-1"/>
    </source>
</evidence>
<feature type="binding site" evidence="7 8">
    <location>
        <position position="126"/>
    </location>
    <ligand>
        <name>substrate</name>
    </ligand>
</feature>
<sequence>MSIQKAIADIRTDYSLKTLDEKEVAKDPITQFDAWWKEAIDSHLDEVNAMTLATASPDGIPSARIVLLKSFDENGFVFFTNYNSAKGRELAANPRAELVFFWRELQRQVRINGIVKKVSKEDSDAYFQSRPAGSRIGALSSPQSQVLANREVLEQIVAVNTAQFAGDAFIPRPGHWGGYVVQPVMIEFWQGRSSRLHDRIQYALLDNNSWKIERLAP</sequence>
<dbReference type="PIRSF" id="PIRSF000190">
    <property type="entry name" value="Pyd_amn-ph_oxd"/>
    <property type="match status" value="1"/>
</dbReference>
<evidence type="ECO:0000256" key="3">
    <source>
        <dbReference type="ARBA" id="ARBA00022630"/>
    </source>
</evidence>
<feature type="binding site" evidence="7 9">
    <location>
        <position position="199"/>
    </location>
    <ligand>
        <name>FMN</name>
        <dbReference type="ChEBI" id="CHEBI:58210"/>
    </ligand>
</feature>
<dbReference type="InterPro" id="IPR000659">
    <property type="entry name" value="Pyridox_Oxase"/>
</dbReference>
<comment type="pathway">
    <text evidence="7">Cofactor metabolism; pyridoxal 5'-phosphate salvage; pyridoxal 5'-phosphate from pyridoxamine 5'-phosphate: step 1/1.</text>
</comment>
<keyword evidence="13" id="KW-1185">Reference proteome</keyword>
<dbReference type="EMBL" id="FTOR01000001">
    <property type="protein sequence ID" value="SIS81878.1"/>
    <property type="molecule type" value="Genomic_DNA"/>
</dbReference>
<dbReference type="AlphaFoldDB" id="A0A173MR96"/>
<keyword evidence="3 7" id="KW-0285">Flavoprotein</keyword>
<dbReference type="EC" id="1.4.3.5" evidence="7"/>
<protein>
    <recommendedName>
        <fullName evidence="7">Pyridoxine/pyridoxamine 5'-phosphate oxidase</fullName>
        <ecNumber evidence="7">1.4.3.5</ecNumber>
    </recommendedName>
    <alternativeName>
        <fullName evidence="7">PNP/PMP oxidase</fullName>
        <shortName evidence="7">PNPOx</shortName>
    </alternativeName>
    <alternativeName>
        <fullName evidence="7">Pyridoxal 5'-phosphate synthase</fullName>
    </alternativeName>
</protein>
<dbReference type="Pfam" id="PF01243">
    <property type="entry name" value="PNPOx_N"/>
    <property type="match status" value="1"/>
</dbReference>
<dbReference type="Gene3D" id="2.30.110.10">
    <property type="entry name" value="Electron Transport, Fmn-binding Protein, Chain A"/>
    <property type="match status" value="1"/>
</dbReference>
<dbReference type="PROSITE" id="PS01064">
    <property type="entry name" value="PYRIDOX_OXIDASE"/>
    <property type="match status" value="1"/>
</dbReference>
<comment type="catalytic activity">
    <reaction evidence="7">
        <text>pyridoxine 5'-phosphate + O2 = pyridoxal 5'-phosphate + H2O2</text>
        <dbReference type="Rhea" id="RHEA:15149"/>
        <dbReference type="ChEBI" id="CHEBI:15379"/>
        <dbReference type="ChEBI" id="CHEBI:16240"/>
        <dbReference type="ChEBI" id="CHEBI:58589"/>
        <dbReference type="ChEBI" id="CHEBI:597326"/>
        <dbReference type="EC" id="1.4.3.5"/>
    </reaction>
</comment>
<feature type="binding site" evidence="7 9">
    <location>
        <position position="86"/>
    </location>
    <ligand>
        <name>FMN</name>
        <dbReference type="ChEBI" id="CHEBI:58210"/>
    </ligand>
</feature>
<feature type="binding site" evidence="7 8">
    <location>
        <position position="69"/>
    </location>
    <ligand>
        <name>substrate</name>
    </ligand>
</feature>
<feature type="binding site" evidence="7 9">
    <location>
        <position position="108"/>
    </location>
    <ligand>
        <name>FMN</name>
        <dbReference type="ChEBI" id="CHEBI:58210"/>
    </ligand>
</feature>
<evidence type="ECO:0000259" key="11">
    <source>
        <dbReference type="Pfam" id="PF10590"/>
    </source>
</evidence>
<evidence type="ECO:0000256" key="5">
    <source>
        <dbReference type="ARBA" id="ARBA00023002"/>
    </source>
</evidence>
<keyword evidence="6 7" id="KW-0664">Pyridoxine biosynthesis</keyword>
<dbReference type="KEGG" id="fln:FLA_6023"/>
<evidence type="ECO:0000313" key="12">
    <source>
        <dbReference type="EMBL" id="SIS81878.1"/>
    </source>
</evidence>
<comment type="cofactor">
    <cofactor evidence="7 9">
        <name>FMN</name>
        <dbReference type="ChEBI" id="CHEBI:58210"/>
    </cofactor>
    <text evidence="7 9">Binds 1 FMN per subunit.</text>
</comment>
<comment type="similarity">
    <text evidence="1 7">Belongs to the pyridoxamine 5'-phosphate oxidase family.</text>
</comment>
<proteinExistence type="inferred from homology"/>
<dbReference type="GO" id="GO:0004733">
    <property type="term" value="F:pyridoxamine phosphate oxidase activity"/>
    <property type="evidence" value="ECO:0007669"/>
    <property type="project" value="UniProtKB-UniRule"/>
</dbReference>
<dbReference type="InterPro" id="IPR012349">
    <property type="entry name" value="Split_barrel_FMN-bd"/>
</dbReference>
<dbReference type="FunFam" id="2.30.110.10:FF:000020">
    <property type="entry name" value="PNPO isoform 11"/>
    <property type="match status" value="1"/>
</dbReference>
<dbReference type="Pfam" id="PF10590">
    <property type="entry name" value="PNP_phzG_C"/>
    <property type="match status" value="1"/>
</dbReference>
<comment type="pathway">
    <text evidence="7">Cofactor metabolism; pyridoxal 5'-phosphate salvage; pyridoxal 5'-phosphate from pyridoxine 5'-phosphate: step 1/1.</text>
</comment>
<feature type="binding site" evidence="7 8">
    <location>
        <position position="134"/>
    </location>
    <ligand>
        <name>substrate</name>
    </ligand>
</feature>
<comment type="subunit">
    <text evidence="2 7">Homodimer.</text>
</comment>
<dbReference type="PANTHER" id="PTHR10851">
    <property type="entry name" value="PYRIDOXINE-5-PHOSPHATE OXIDASE"/>
    <property type="match status" value="1"/>
</dbReference>
<dbReference type="UniPathway" id="UPA01068">
    <property type="reaction ID" value="UER00304"/>
</dbReference>
<feature type="binding site" evidence="7 9">
    <location>
        <begin position="143"/>
        <end position="144"/>
    </location>
    <ligand>
        <name>FMN</name>
        <dbReference type="ChEBI" id="CHEBI:58210"/>
    </ligand>
</feature>
<dbReference type="InterPro" id="IPR019740">
    <property type="entry name" value="Pyridox_Oxase_CS"/>
</dbReference>
<keyword evidence="4 7" id="KW-0288">FMN</keyword>
<evidence type="ECO:0000259" key="10">
    <source>
        <dbReference type="Pfam" id="PF01243"/>
    </source>
</evidence>
<accession>A0A173MR96</accession>
<dbReference type="NCBIfam" id="NF004231">
    <property type="entry name" value="PRK05679.1"/>
    <property type="match status" value="1"/>
</dbReference>
<evidence type="ECO:0000256" key="7">
    <source>
        <dbReference type="HAMAP-Rule" id="MF_01629"/>
    </source>
</evidence>
<gene>
    <name evidence="7" type="primary">pdxH</name>
    <name evidence="12" type="ORF">SAMN05421788_1011402</name>
</gene>
<organism evidence="12 13">
    <name type="scientific">Filimonas lacunae</name>
    <dbReference type="NCBI Taxonomy" id="477680"/>
    <lineage>
        <taxon>Bacteria</taxon>
        <taxon>Pseudomonadati</taxon>
        <taxon>Bacteroidota</taxon>
        <taxon>Chitinophagia</taxon>
        <taxon>Chitinophagales</taxon>
        <taxon>Chitinophagaceae</taxon>
        <taxon>Filimonas</taxon>
    </lineage>
</organism>
<evidence type="ECO:0000256" key="9">
    <source>
        <dbReference type="PIRSR" id="PIRSR000190-2"/>
    </source>
</evidence>
<dbReference type="STRING" id="477680.SAMN05421788_1011402"/>
<feature type="binding site" evidence="7 9">
    <location>
        <begin position="79"/>
        <end position="80"/>
    </location>
    <ligand>
        <name>FMN</name>
        <dbReference type="ChEBI" id="CHEBI:58210"/>
    </ligand>
</feature>
<dbReference type="RefSeq" id="WP_231940355.1">
    <property type="nucleotide sequence ID" value="NZ_AP017422.1"/>
</dbReference>
<dbReference type="SUPFAM" id="SSF50475">
    <property type="entry name" value="FMN-binding split barrel"/>
    <property type="match status" value="1"/>
</dbReference>
<evidence type="ECO:0000256" key="2">
    <source>
        <dbReference type="ARBA" id="ARBA00011738"/>
    </source>
</evidence>
<dbReference type="PANTHER" id="PTHR10851:SF0">
    <property type="entry name" value="PYRIDOXINE-5'-PHOSPHATE OXIDASE"/>
    <property type="match status" value="1"/>
</dbReference>
<dbReference type="Proteomes" id="UP000186917">
    <property type="component" value="Unassembled WGS sequence"/>
</dbReference>
<feature type="domain" description="Pyridoxamine 5'-phosphate oxidase N-terminal" evidence="10">
    <location>
        <begin position="37"/>
        <end position="155"/>
    </location>
</feature>
<feature type="binding site" evidence="7 9">
    <location>
        <begin position="64"/>
        <end position="69"/>
    </location>
    <ligand>
        <name>FMN</name>
        <dbReference type="ChEBI" id="CHEBI:58210"/>
    </ligand>
</feature>
<evidence type="ECO:0000256" key="4">
    <source>
        <dbReference type="ARBA" id="ARBA00022643"/>
    </source>
</evidence>
<feature type="binding site" evidence="7 8">
    <location>
        <position position="130"/>
    </location>
    <ligand>
        <name>substrate</name>
    </ligand>
</feature>
<evidence type="ECO:0000256" key="6">
    <source>
        <dbReference type="ARBA" id="ARBA00023096"/>
    </source>
</evidence>
<feature type="binding site" evidence="8">
    <location>
        <begin position="11"/>
        <end position="14"/>
    </location>
    <ligand>
        <name>substrate</name>
    </ligand>
</feature>